<feature type="transmembrane region" description="Helical" evidence="8">
    <location>
        <begin position="278"/>
        <end position="296"/>
    </location>
</feature>
<keyword evidence="3 7" id="KW-0813">Transport</keyword>
<dbReference type="FunFam" id="1.20.1250.20:FF:000026">
    <property type="entry name" value="MFS quinate transporter QutD"/>
    <property type="match status" value="1"/>
</dbReference>
<evidence type="ECO:0000256" key="4">
    <source>
        <dbReference type="ARBA" id="ARBA00022692"/>
    </source>
</evidence>
<evidence type="ECO:0000256" key="1">
    <source>
        <dbReference type="ARBA" id="ARBA00004141"/>
    </source>
</evidence>
<dbReference type="InterPro" id="IPR050360">
    <property type="entry name" value="MFS_Sugar_Transporters"/>
</dbReference>
<evidence type="ECO:0000256" key="6">
    <source>
        <dbReference type="ARBA" id="ARBA00023136"/>
    </source>
</evidence>
<evidence type="ECO:0000313" key="11">
    <source>
        <dbReference type="Proteomes" id="UP001215712"/>
    </source>
</evidence>
<dbReference type="PANTHER" id="PTHR48022">
    <property type="entry name" value="PLASTIDIC GLUCOSE TRANSPORTER 4"/>
    <property type="match status" value="1"/>
</dbReference>
<dbReference type="PROSITE" id="PS50850">
    <property type="entry name" value="MFS"/>
    <property type="match status" value="1"/>
</dbReference>
<organism evidence="10 11">
    <name type="scientific">Penicillium malachiteum</name>
    <dbReference type="NCBI Taxonomy" id="1324776"/>
    <lineage>
        <taxon>Eukaryota</taxon>
        <taxon>Fungi</taxon>
        <taxon>Dikarya</taxon>
        <taxon>Ascomycota</taxon>
        <taxon>Pezizomycotina</taxon>
        <taxon>Eurotiomycetes</taxon>
        <taxon>Eurotiomycetidae</taxon>
        <taxon>Eurotiales</taxon>
        <taxon>Aspergillaceae</taxon>
        <taxon>Penicillium</taxon>
    </lineage>
</organism>
<dbReference type="GO" id="GO:0016020">
    <property type="term" value="C:membrane"/>
    <property type="evidence" value="ECO:0007669"/>
    <property type="project" value="UniProtKB-SubCell"/>
</dbReference>
<dbReference type="Gene3D" id="1.20.1250.20">
    <property type="entry name" value="MFS general substrate transporter like domains"/>
    <property type="match status" value="1"/>
</dbReference>
<dbReference type="InterPro" id="IPR003663">
    <property type="entry name" value="Sugar/inositol_transpt"/>
</dbReference>
<dbReference type="InterPro" id="IPR005828">
    <property type="entry name" value="MFS_sugar_transport-like"/>
</dbReference>
<dbReference type="AlphaFoldDB" id="A0AAD6MTS2"/>
<feature type="transmembrane region" description="Helical" evidence="8">
    <location>
        <begin position="104"/>
        <end position="127"/>
    </location>
</feature>
<feature type="transmembrane region" description="Helical" evidence="8">
    <location>
        <begin position="302"/>
        <end position="320"/>
    </location>
</feature>
<protein>
    <recommendedName>
        <fullName evidence="9">Major facilitator superfamily (MFS) profile domain-containing protein</fullName>
    </recommendedName>
</protein>
<dbReference type="GO" id="GO:0005351">
    <property type="term" value="F:carbohydrate:proton symporter activity"/>
    <property type="evidence" value="ECO:0007669"/>
    <property type="project" value="TreeGrafter"/>
</dbReference>
<comment type="subcellular location">
    <subcellularLocation>
        <location evidence="1">Membrane</location>
        <topology evidence="1">Multi-pass membrane protein</topology>
    </subcellularLocation>
</comment>
<feature type="transmembrane region" description="Helical" evidence="8">
    <location>
        <begin position="327"/>
        <end position="352"/>
    </location>
</feature>
<feature type="transmembrane region" description="Helical" evidence="8">
    <location>
        <begin position="372"/>
        <end position="398"/>
    </location>
</feature>
<keyword evidence="11" id="KW-1185">Reference proteome</keyword>
<gene>
    <name evidence="10" type="ORF">N7493_008246</name>
</gene>
<feature type="transmembrane region" description="Helical" evidence="8">
    <location>
        <begin position="139"/>
        <end position="161"/>
    </location>
</feature>
<comment type="similarity">
    <text evidence="2 7">Belongs to the major facilitator superfamily. Sugar transporter (TC 2.A.1.1) family.</text>
</comment>
<keyword evidence="6 8" id="KW-0472">Membrane</keyword>
<dbReference type="PANTHER" id="PTHR48022:SF47">
    <property type="entry name" value="MAJOR FACILITATOR SUPERFAMILY (MFS) PROFILE DOMAIN-CONTAINING PROTEIN"/>
    <property type="match status" value="1"/>
</dbReference>
<evidence type="ECO:0000256" key="3">
    <source>
        <dbReference type="ARBA" id="ARBA00022448"/>
    </source>
</evidence>
<feature type="transmembrane region" description="Helical" evidence="8">
    <location>
        <begin position="7"/>
        <end position="34"/>
    </location>
</feature>
<comment type="caution">
    <text evidence="10">The sequence shown here is derived from an EMBL/GenBank/DDBJ whole genome shotgun (WGS) entry which is preliminary data.</text>
</comment>
<evidence type="ECO:0000256" key="7">
    <source>
        <dbReference type="RuleBase" id="RU003346"/>
    </source>
</evidence>
<name>A0AAD6MTS2_9EURO</name>
<feature type="transmembrane region" description="Helical" evidence="8">
    <location>
        <begin position="410"/>
        <end position="430"/>
    </location>
</feature>
<feature type="domain" description="Major facilitator superfamily (MFS) profile" evidence="9">
    <location>
        <begin position="12"/>
        <end position="463"/>
    </location>
</feature>
<proteinExistence type="inferred from homology"/>
<sequence length="533" mass="58495">MGLPKIYNVYFLAAISTIGGMLFGFDISSMSLIIGTTQYTTYFDNPDTVRQGGITASMAGGSVIGALIAGPVSNRLGRRDSILFACIWWLIGTTIQVACNGEAMLIVGCLLNGSCVGITSSQVPVYLAEITKKEYRGSILCIQQWAIEWGMFIMYFISYGWSFYSSPPSGSFHGAWAMQYIPCLLLMIGLPFLPRSPRWLVKVGQNEETITILANIQAKGDRDDPLVIAEWEEITTILTAERESPIKGWRLFFKNGMWKRTLAGTSCQMWQQLSGANVMTYYIVYVFEMAGLSGNVDLISSGVEYAVFIIGTAITFFFIDNTGRRPLLIYGAMAMGTCMFIVGGILATYGTYLPDGLDGDLSVRVKVAGPPSYVVIVFSYVLVLAYSLTLAPIAWVYAAEVWSLETRATGMALASVSNWLFNFGIGFMIPAGFASITWRLFIIFGILSFASSVQAFFTYPETAGKTIEEIEKLFEPGTTVPWKTKPGHSALDQKVEQVKKMKAAGHDIGVVCKGEAEDGRAIETEMSTDKRKL</sequence>
<dbReference type="NCBIfam" id="TIGR00879">
    <property type="entry name" value="SP"/>
    <property type="match status" value="1"/>
</dbReference>
<evidence type="ECO:0000259" key="9">
    <source>
        <dbReference type="PROSITE" id="PS50850"/>
    </source>
</evidence>
<dbReference type="PRINTS" id="PR00171">
    <property type="entry name" value="SUGRTRNSPORT"/>
</dbReference>
<dbReference type="Pfam" id="PF00083">
    <property type="entry name" value="Sugar_tr"/>
    <property type="match status" value="1"/>
</dbReference>
<evidence type="ECO:0000313" key="10">
    <source>
        <dbReference type="EMBL" id="KAJ5716335.1"/>
    </source>
</evidence>
<dbReference type="InterPro" id="IPR036259">
    <property type="entry name" value="MFS_trans_sf"/>
</dbReference>
<dbReference type="EMBL" id="JAQJAN010000012">
    <property type="protein sequence ID" value="KAJ5716335.1"/>
    <property type="molecule type" value="Genomic_DNA"/>
</dbReference>
<keyword evidence="4 8" id="KW-0812">Transmembrane</keyword>
<evidence type="ECO:0000256" key="8">
    <source>
        <dbReference type="SAM" id="Phobius"/>
    </source>
</evidence>
<accession>A0AAD6MTS2</accession>
<keyword evidence="5 8" id="KW-1133">Transmembrane helix</keyword>
<evidence type="ECO:0000256" key="5">
    <source>
        <dbReference type="ARBA" id="ARBA00022989"/>
    </source>
</evidence>
<feature type="transmembrane region" description="Helical" evidence="8">
    <location>
        <begin position="54"/>
        <end position="74"/>
    </location>
</feature>
<dbReference type="Proteomes" id="UP001215712">
    <property type="component" value="Unassembled WGS sequence"/>
</dbReference>
<feature type="transmembrane region" description="Helical" evidence="8">
    <location>
        <begin position="173"/>
        <end position="193"/>
    </location>
</feature>
<dbReference type="SUPFAM" id="SSF103473">
    <property type="entry name" value="MFS general substrate transporter"/>
    <property type="match status" value="1"/>
</dbReference>
<reference evidence="10" key="2">
    <citation type="submission" date="2023-01" db="EMBL/GenBank/DDBJ databases">
        <authorList>
            <person name="Petersen C."/>
        </authorList>
    </citation>
    <scope>NUCLEOTIDE SEQUENCE</scope>
    <source>
        <strain evidence="10">IBT 17514</strain>
    </source>
</reference>
<reference evidence="10" key="1">
    <citation type="journal article" date="2023" name="IMA Fungus">
        <title>Comparative genomic study of the Penicillium genus elucidates a diverse pangenome and 15 lateral gene transfer events.</title>
        <authorList>
            <person name="Petersen C."/>
            <person name="Sorensen T."/>
            <person name="Nielsen M.R."/>
            <person name="Sondergaard T.E."/>
            <person name="Sorensen J.L."/>
            <person name="Fitzpatrick D.A."/>
            <person name="Frisvad J.C."/>
            <person name="Nielsen K.L."/>
        </authorList>
    </citation>
    <scope>NUCLEOTIDE SEQUENCE</scope>
    <source>
        <strain evidence="10">IBT 17514</strain>
    </source>
</reference>
<evidence type="ECO:0000256" key="2">
    <source>
        <dbReference type="ARBA" id="ARBA00010992"/>
    </source>
</evidence>
<dbReference type="InterPro" id="IPR020846">
    <property type="entry name" value="MFS_dom"/>
</dbReference>
<feature type="transmembrane region" description="Helical" evidence="8">
    <location>
        <begin position="81"/>
        <end position="98"/>
    </location>
</feature>